<evidence type="ECO:0000313" key="14">
    <source>
        <dbReference type="EMBL" id="EEF58145.1"/>
    </source>
</evidence>
<dbReference type="Proteomes" id="UP000003688">
    <property type="component" value="Unassembled WGS sequence"/>
</dbReference>
<name>B9XPW4_PEDPL</name>
<evidence type="ECO:0000256" key="3">
    <source>
        <dbReference type="ARBA" id="ARBA00005842"/>
    </source>
</evidence>
<feature type="site" description="Interaction with substrate tRNA" evidence="10">
    <location>
        <position position="125"/>
    </location>
</feature>
<evidence type="ECO:0000256" key="2">
    <source>
        <dbReference type="ARBA" id="ARBA00003213"/>
    </source>
</evidence>
<comment type="similarity">
    <text evidence="3 10 13">Belongs to the IPP transferase family.</text>
</comment>
<dbReference type="RefSeq" id="WP_007417850.1">
    <property type="nucleotide sequence ID" value="NZ_ABOX02000049.1"/>
</dbReference>
<evidence type="ECO:0000256" key="5">
    <source>
        <dbReference type="ARBA" id="ARBA00022694"/>
    </source>
</evidence>
<sequence>MANSPGPILIAGPTAVGKSELALHLAERLNGEIISVDSMQVYRGLDIGTAKPSPEERQRVPHHLIDVVDLTAPFDAAQFIRLAQAAVTDIQGRGQIPIFCGGTGLYFKAYLEGLGEAPPADDALRAELEKTPLPELLKELAGLDPVTYDKIDCQNPRRVIRAVEVIRLTGKPFSAQRAAWAPPTTPHSQAPPFFALSRENQDLHSRINVRVDQMFQRGLVAEVKNLMSHGLAENKNAMQAIGYRQVVEHLRGEHSLPETIELVKIRTRQFAKRQMTWFRRQAQAKWISVTTTNTVKELAAQLQQSLPLS</sequence>
<keyword evidence="4 10" id="KW-0808">Transferase</keyword>
<dbReference type="HAMAP" id="MF_00185">
    <property type="entry name" value="IPP_trans"/>
    <property type="match status" value="1"/>
</dbReference>
<evidence type="ECO:0000256" key="10">
    <source>
        <dbReference type="HAMAP-Rule" id="MF_00185"/>
    </source>
</evidence>
<comment type="subunit">
    <text evidence="10">Monomer.</text>
</comment>
<dbReference type="AlphaFoldDB" id="B9XPW4"/>
<evidence type="ECO:0000256" key="12">
    <source>
        <dbReference type="RuleBase" id="RU003784"/>
    </source>
</evidence>
<organism evidence="14 15">
    <name type="scientific">Pedosphaera parvula (strain Ellin514)</name>
    <dbReference type="NCBI Taxonomy" id="320771"/>
    <lineage>
        <taxon>Bacteria</taxon>
        <taxon>Pseudomonadati</taxon>
        <taxon>Verrucomicrobiota</taxon>
        <taxon>Pedosphaerae</taxon>
        <taxon>Pedosphaerales</taxon>
        <taxon>Pedosphaeraceae</taxon>
        <taxon>Pedosphaera</taxon>
    </lineage>
</organism>
<dbReference type="SUPFAM" id="SSF52540">
    <property type="entry name" value="P-loop containing nucleoside triphosphate hydrolases"/>
    <property type="match status" value="1"/>
</dbReference>
<dbReference type="InterPro" id="IPR018022">
    <property type="entry name" value="IPT"/>
</dbReference>
<protein>
    <recommendedName>
        <fullName evidence="10">tRNA dimethylallyltransferase</fullName>
        <ecNumber evidence="10">2.5.1.75</ecNumber>
    </recommendedName>
    <alternativeName>
        <fullName evidence="10">Dimethylallyl diphosphate:tRNA dimethylallyltransferase</fullName>
        <shortName evidence="10">DMAPP:tRNA dimethylallyltransferase</shortName>
        <shortName evidence="10">DMATase</shortName>
    </alternativeName>
    <alternativeName>
        <fullName evidence="10">Isopentenyl-diphosphate:tRNA isopentenyltransferase</fullName>
        <shortName evidence="10">IPP transferase</shortName>
        <shortName evidence="10">IPPT</shortName>
        <shortName evidence="10">IPTase</shortName>
    </alternativeName>
</protein>
<keyword evidence="7 10" id="KW-0067">ATP-binding</keyword>
<comment type="caution">
    <text evidence="10">Lacks conserved residue(s) required for the propagation of feature annotation.</text>
</comment>
<dbReference type="NCBIfam" id="TIGR00174">
    <property type="entry name" value="miaA"/>
    <property type="match status" value="1"/>
</dbReference>
<dbReference type="Pfam" id="PF01715">
    <property type="entry name" value="IPPT"/>
    <property type="match status" value="1"/>
</dbReference>
<dbReference type="OrthoDB" id="9776390at2"/>
<keyword evidence="5 10" id="KW-0819">tRNA processing</keyword>
<evidence type="ECO:0000256" key="6">
    <source>
        <dbReference type="ARBA" id="ARBA00022741"/>
    </source>
</evidence>
<dbReference type="InterPro" id="IPR027417">
    <property type="entry name" value="P-loop_NTPase"/>
</dbReference>
<dbReference type="Gene3D" id="1.10.20.140">
    <property type="match status" value="1"/>
</dbReference>
<evidence type="ECO:0000256" key="1">
    <source>
        <dbReference type="ARBA" id="ARBA00001946"/>
    </source>
</evidence>
<feature type="region of interest" description="Interaction with substrate tRNA" evidence="10">
    <location>
        <begin position="37"/>
        <end position="40"/>
    </location>
</feature>
<evidence type="ECO:0000313" key="15">
    <source>
        <dbReference type="Proteomes" id="UP000003688"/>
    </source>
</evidence>
<evidence type="ECO:0000256" key="7">
    <source>
        <dbReference type="ARBA" id="ARBA00022840"/>
    </source>
</evidence>
<dbReference type="CDD" id="cd02019">
    <property type="entry name" value="NK"/>
    <property type="match status" value="1"/>
</dbReference>
<dbReference type="GO" id="GO:0052381">
    <property type="term" value="F:tRNA dimethylallyltransferase activity"/>
    <property type="evidence" value="ECO:0007669"/>
    <property type="project" value="UniProtKB-UniRule"/>
</dbReference>
<evidence type="ECO:0000256" key="4">
    <source>
        <dbReference type="ARBA" id="ARBA00022679"/>
    </source>
</evidence>
<keyword evidence="15" id="KW-1185">Reference proteome</keyword>
<comment type="function">
    <text evidence="2 10 12">Catalyzes the transfer of a dimethylallyl group onto the adenine at position 37 in tRNAs that read codons beginning with uridine, leading to the formation of N6-(dimethylallyl)adenosine (i(6)A).</text>
</comment>
<feature type="binding site" evidence="10">
    <location>
        <begin position="14"/>
        <end position="19"/>
    </location>
    <ligand>
        <name>substrate</name>
    </ligand>
</feature>
<gene>
    <name evidence="10" type="primary">miaA</name>
    <name evidence="14" type="ORF">Cflav_PD1489</name>
</gene>
<reference evidence="14 15" key="1">
    <citation type="journal article" date="2011" name="J. Bacteriol.">
        <title>Genome sequence of 'Pedosphaera parvula' Ellin514, an aerobic Verrucomicrobial isolate from pasture soil.</title>
        <authorList>
            <person name="Kant R."/>
            <person name="van Passel M.W."/>
            <person name="Sangwan P."/>
            <person name="Palva A."/>
            <person name="Lucas S."/>
            <person name="Copeland A."/>
            <person name="Lapidus A."/>
            <person name="Glavina Del Rio T."/>
            <person name="Dalin E."/>
            <person name="Tice H."/>
            <person name="Bruce D."/>
            <person name="Goodwin L."/>
            <person name="Pitluck S."/>
            <person name="Chertkov O."/>
            <person name="Larimer F.W."/>
            <person name="Land M.L."/>
            <person name="Hauser L."/>
            <person name="Brettin T.S."/>
            <person name="Detter J.C."/>
            <person name="Han S."/>
            <person name="de Vos W.M."/>
            <person name="Janssen P.H."/>
            <person name="Smidt H."/>
        </authorList>
    </citation>
    <scope>NUCLEOTIDE SEQUENCE [LARGE SCALE GENOMIC DNA]</scope>
    <source>
        <strain evidence="14 15">Ellin514</strain>
    </source>
</reference>
<feature type="binding site" evidence="10">
    <location>
        <begin position="12"/>
        <end position="19"/>
    </location>
    <ligand>
        <name>ATP</name>
        <dbReference type="ChEBI" id="CHEBI:30616"/>
    </ligand>
</feature>
<evidence type="ECO:0000256" key="13">
    <source>
        <dbReference type="RuleBase" id="RU003785"/>
    </source>
</evidence>
<evidence type="ECO:0000256" key="11">
    <source>
        <dbReference type="RuleBase" id="RU003783"/>
    </source>
</evidence>
<dbReference type="GO" id="GO:0006400">
    <property type="term" value="P:tRNA modification"/>
    <property type="evidence" value="ECO:0007669"/>
    <property type="project" value="TreeGrafter"/>
</dbReference>
<comment type="catalytic activity">
    <reaction evidence="9 10 11">
        <text>adenosine(37) in tRNA + dimethylallyl diphosphate = N(6)-dimethylallyladenosine(37) in tRNA + diphosphate</text>
        <dbReference type="Rhea" id="RHEA:26482"/>
        <dbReference type="Rhea" id="RHEA-COMP:10162"/>
        <dbReference type="Rhea" id="RHEA-COMP:10375"/>
        <dbReference type="ChEBI" id="CHEBI:33019"/>
        <dbReference type="ChEBI" id="CHEBI:57623"/>
        <dbReference type="ChEBI" id="CHEBI:74411"/>
        <dbReference type="ChEBI" id="CHEBI:74415"/>
        <dbReference type="EC" id="2.5.1.75"/>
    </reaction>
</comment>
<accession>B9XPW4</accession>
<feature type="site" description="Interaction with substrate tRNA" evidence="10">
    <location>
        <position position="103"/>
    </location>
</feature>
<dbReference type="Gene3D" id="3.40.50.300">
    <property type="entry name" value="P-loop containing nucleotide triphosphate hydrolases"/>
    <property type="match status" value="1"/>
</dbReference>
<dbReference type="GO" id="GO:0005524">
    <property type="term" value="F:ATP binding"/>
    <property type="evidence" value="ECO:0007669"/>
    <property type="project" value="UniProtKB-UniRule"/>
</dbReference>
<keyword evidence="8 10" id="KW-0460">Magnesium</keyword>
<comment type="caution">
    <text evidence="14">The sequence shown here is derived from an EMBL/GenBank/DDBJ whole genome shotgun (WGS) entry which is preliminary data.</text>
</comment>
<dbReference type="PANTHER" id="PTHR11088">
    <property type="entry name" value="TRNA DIMETHYLALLYLTRANSFERASE"/>
    <property type="match status" value="1"/>
</dbReference>
<evidence type="ECO:0000256" key="9">
    <source>
        <dbReference type="ARBA" id="ARBA00049563"/>
    </source>
</evidence>
<evidence type="ECO:0000256" key="8">
    <source>
        <dbReference type="ARBA" id="ARBA00022842"/>
    </source>
</evidence>
<dbReference type="STRING" id="320771.Cflav_PD1489"/>
<dbReference type="EMBL" id="ABOX02000049">
    <property type="protein sequence ID" value="EEF58145.1"/>
    <property type="molecule type" value="Genomic_DNA"/>
</dbReference>
<dbReference type="InterPro" id="IPR039657">
    <property type="entry name" value="Dimethylallyltransferase"/>
</dbReference>
<comment type="cofactor">
    <cofactor evidence="1 10">
        <name>Mg(2+)</name>
        <dbReference type="ChEBI" id="CHEBI:18420"/>
    </cofactor>
</comment>
<dbReference type="PANTHER" id="PTHR11088:SF60">
    <property type="entry name" value="TRNA DIMETHYLALLYLTRANSFERASE"/>
    <property type="match status" value="1"/>
</dbReference>
<proteinExistence type="inferred from homology"/>
<dbReference type="EC" id="2.5.1.75" evidence="10"/>
<keyword evidence="6 10" id="KW-0547">Nucleotide-binding</keyword>